<proteinExistence type="predicted"/>
<evidence type="ECO:0000313" key="1">
    <source>
        <dbReference type="EMBL" id="SVA65748.1"/>
    </source>
</evidence>
<dbReference type="AlphaFoldDB" id="A0A381XLY5"/>
<name>A0A381XLY5_9ZZZZ</name>
<reference evidence="1" key="1">
    <citation type="submission" date="2018-05" db="EMBL/GenBank/DDBJ databases">
        <authorList>
            <person name="Lanie J.A."/>
            <person name="Ng W.-L."/>
            <person name="Kazmierczak K.M."/>
            <person name="Andrzejewski T.M."/>
            <person name="Davidsen T.M."/>
            <person name="Wayne K.J."/>
            <person name="Tettelin H."/>
            <person name="Glass J.I."/>
            <person name="Rusch D."/>
            <person name="Podicherti R."/>
            <person name="Tsui H.-C.T."/>
            <person name="Winkler M.E."/>
        </authorList>
    </citation>
    <scope>NUCLEOTIDE SEQUENCE</scope>
</reference>
<sequence length="24" mass="2632">MMNQKAWRLSPHLALALGLLISAP</sequence>
<accession>A0A381XLY5</accession>
<protein>
    <submittedName>
        <fullName evidence="1">Uncharacterized protein</fullName>
    </submittedName>
</protein>
<organism evidence="1">
    <name type="scientific">marine metagenome</name>
    <dbReference type="NCBI Taxonomy" id="408172"/>
    <lineage>
        <taxon>unclassified sequences</taxon>
        <taxon>metagenomes</taxon>
        <taxon>ecological metagenomes</taxon>
    </lineage>
</organism>
<gene>
    <name evidence="1" type="ORF">METZ01_LOCUS118602</name>
</gene>
<feature type="non-terminal residue" evidence="1">
    <location>
        <position position="24"/>
    </location>
</feature>
<dbReference type="EMBL" id="UINC01015646">
    <property type="protein sequence ID" value="SVA65748.1"/>
    <property type="molecule type" value="Genomic_DNA"/>
</dbReference>